<dbReference type="Proteomes" id="UP000758168">
    <property type="component" value="Unassembled WGS sequence"/>
</dbReference>
<keyword evidence="2" id="KW-1185">Reference proteome</keyword>
<dbReference type="EMBL" id="JAGIOB010000001">
    <property type="protein sequence ID" value="MBP2418508.1"/>
    <property type="molecule type" value="Genomic_DNA"/>
</dbReference>
<reference evidence="1 2" key="1">
    <citation type="submission" date="2021-03" db="EMBL/GenBank/DDBJ databases">
        <title>Sequencing the genomes of 1000 actinobacteria strains.</title>
        <authorList>
            <person name="Klenk H.-P."/>
        </authorList>
    </citation>
    <scope>NUCLEOTIDE SEQUENCE [LARGE SCALE GENOMIC DNA]</scope>
    <source>
        <strain evidence="1 2">DSM 12936</strain>
    </source>
</reference>
<dbReference type="RefSeq" id="WP_210058036.1">
    <property type="nucleotide sequence ID" value="NZ_BAAAMH010000024.1"/>
</dbReference>
<evidence type="ECO:0000313" key="1">
    <source>
        <dbReference type="EMBL" id="MBP2418508.1"/>
    </source>
</evidence>
<protein>
    <submittedName>
        <fullName evidence="1">Uncharacterized protein</fullName>
    </submittedName>
</protein>
<comment type="caution">
    <text evidence="1">The sequence shown here is derived from an EMBL/GenBank/DDBJ whole genome shotgun (WGS) entry which is preliminary data.</text>
</comment>
<name>A0ABS4ZBS3_9ACTN</name>
<organism evidence="1 2">
    <name type="scientific">Microlunatus capsulatus</name>
    <dbReference type="NCBI Taxonomy" id="99117"/>
    <lineage>
        <taxon>Bacteria</taxon>
        <taxon>Bacillati</taxon>
        <taxon>Actinomycetota</taxon>
        <taxon>Actinomycetes</taxon>
        <taxon>Propionibacteriales</taxon>
        <taxon>Propionibacteriaceae</taxon>
        <taxon>Microlunatus</taxon>
    </lineage>
</organism>
<proteinExistence type="predicted"/>
<gene>
    <name evidence="1" type="ORF">JOF54_003430</name>
</gene>
<sequence length="236" mass="24339">MQSLPSLRLTANLNAVLRFQVGVPEAVAAVVAGDVAHHVVDPDDLLGLDPLAATPLSAALPALAAREPEHWVLALPVPGALTPLRGPAPLNLAAVEAGEAVVAAGGGLALVPHVVGRGVQWRVHRAERPASPPSSYDAERALGETVLSAAETLTRLGVAGGSRPEDTGAVLAPGYSPRQRLAADRAARLLVACDVALADDGGAISVHEAEVRARELRRLRRAAADALCSAVTWMQR</sequence>
<evidence type="ECO:0000313" key="2">
    <source>
        <dbReference type="Proteomes" id="UP000758168"/>
    </source>
</evidence>
<accession>A0ABS4ZBS3</accession>